<dbReference type="Proteomes" id="UP000834106">
    <property type="component" value="Chromosome 12"/>
</dbReference>
<proteinExistence type="predicted"/>
<protein>
    <submittedName>
        <fullName evidence="1">Uncharacterized protein</fullName>
    </submittedName>
</protein>
<accession>A0AAD1ZT37</accession>
<evidence type="ECO:0000313" key="1">
    <source>
        <dbReference type="EMBL" id="CAI9772830.1"/>
    </source>
</evidence>
<sequence length="117" mass="13747">MGTTNYKVYHSIISPQQAFKELYVEQDLIVPSGDSKISKSKRKRGIDTLSSVKVRPDINLKDQSDENVVRKKLTEHFLLLHDITENQRLKGELDRTTLSLNLYKQYKKKKRQTRKTR</sequence>
<gene>
    <name evidence="1" type="ORF">FPE_LOCUS20260</name>
</gene>
<dbReference type="EMBL" id="OU503047">
    <property type="protein sequence ID" value="CAI9772830.1"/>
    <property type="molecule type" value="Genomic_DNA"/>
</dbReference>
<name>A0AAD1ZT37_9LAMI</name>
<organism evidence="1 2">
    <name type="scientific">Fraxinus pennsylvanica</name>
    <dbReference type="NCBI Taxonomy" id="56036"/>
    <lineage>
        <taxon>Eukaryota</taxon>
        <taxon>Viridiplantae</taxon>
        <taxon>Streptophyta</taxon>
        <taxon>Embryophyta</taxon>
        <taxon>Tracheophyta</taxon>
        <taxon>Spermatophyta</taxon>
        <taxon>Magnoliopsida</taxon>
        <taxon>eudicotyledons</taxon>
        <taxon>Gunneridae</taxon>
        <taxon>Pentapetalae</taxon>
        <taxon>asterids</taxon>
        <taxon>lamiids</taxon>
        <taxon>Lamiales</taxon>
        <taxon>Oleaceae</taxon>
        <taxon>Oleeae</taxon>
        <taxon>Fraxinus</taxon>
    </lineage>
</organism>
<dbReference type="AlphaFoldDB" id="A0AAD1ZT37"/>
<keyword evidence="2" id="KW-1185">Reference proteome</keyword>
<evidence type="ECO:0000313" key="2">
    <source>
        <dbReference type="Proteomes" id="UP000834106"/>
    </source>
</evidence>
<reference evidence="1" key="1">
    <citation type="submission" date="2023-05" db="EMBL/GenBank/DDBJ databases">
        <authorList>
            <person name="Huff M."/>
        </authorList>
    </citation>
    <scope>NUCLEOTIDE SEQUENCE</scope>
</reference>